<dbReference type="EMBL" id="MT144604">
    <property type="protein sequence ID" value="QJH94708.1"/>
    <property type="molecule type" value="Genomic_DNA"/>
</dbReference>
<proteinExistence type="predicted"/>
<evidence type="ECO:0000313" key="1">
    <source>
        <dbReference type="EMBL" id="QJH94708.1"/>
    </source>
</evidence>
<dbReference type="InterPro" id="IPR048444">
    <property type="entry name" value="DNMK"/>
</dbReference>
<dbReference type="Pfam" id="PF21448">
    <property type="entry name" value="DNMK"/>
    <property type="match status" value="2"/>
</dbReference>
<keyword evidence="1" id="KW-0418">Kinase</keyword>
<dbReference type="Gene3D" id="3.40.50.300">
    <property type="entry name" value="P-loop containing nucleotide triphosphate hydrolases"/>
    <property type="match status" value="1"/>
</dbReference>
<dbReference type="GO" id="GO:0016301">
    <property type="term" value="F:kinase activity"/>
    <property type="evidence" value="ECO:0007669"/>
    <property type="project" value="UniProtKB-KW"/>
</dbReference>
<dbReference type="SUPFAM" id="SSF52540">
    <property type="entry name" value="P-loop containing nucleoside triphosphate hydrolases"/>
    <property type="match status" value="1"/>
</dbReference>
<name>A0A6M3XAI1_9ZZZZ</name>
<gene>
    <name evidence="1" type="ORF">TM448B00292_0045</name>
</gene>
<dbReference type="AlphaFoldDB" id="A0A6M3XAI1"/>
<reference evidence="1" key="1">
    <citation type="submission" date="2020-03" db="EMBL/GenBank/DDBJ databases">
        <title>The deep terrestrial virosphere.</title>
        <authorList>
            <person name="Holmfeldt K."/>
            <person name="Nilsson E."/>
            <person name="Simone D."/>
            <person name="Lopez-Fernandez M."/>
            <person name="Wu X."/>
            <person name="de Brujin I."/>
            <person name="Lundin D."/>
            <person name="Andersson A."/>
            <person name="Bertilsson S."/>
            <person name="Dopson M."/>
        </authorList>
    </citation>
    <scope>NUCLEOTIDE SEQUENCE</scope>
    <source>
        <strain evidence="1">TM448B00292</strain>
    </source>
</reference>
<keyword evidence="1" id="KW-0808">Transferase</keyword>
<organism evidence="1">
    <name type="scientific">viral metagenome</name>
    <dbReference type="NCBI Taxonomy" id="1070528"/>
    <lineage>
        <taxon>unclassified sequences</taxon>
        <taxon>metagenomes</taxon>
        <taxon>organismal metagenomes</taxon>
    </lineage>
</organism>
<protein>
    <submittedName>
        <fullName evidence="1">Putative deoxynucleotide monophosphate kinase</fullName>
    </submittedName>
</protein>
<sequence length="192" mass="21838">MRHLLIGLHGLARTGKDTAASYLTAHFALYSYAFADPLKAAIAQLFNLTQDHIEGTLKEELLPGIGKSPRQLMQLLGTEWGRDRVHPELWLLLARQNIGNQLDIDQRHYNGVVIRDVRFENEADWVRQQGGQVVHIQRPDALAVASHSSESGITIHDSDFVIHNEGTLEDFYRQLERLMSILQRRQLMRPAA</sequence>
<dbReference type="InterPro" id="IPR027417">
    <property type="entry name" value="P-loop_NTPase"/>
</dbReference>
<accession>A0A6M3XAI1</accession>